<evidence type="ECO:0000256" key="16">
    <source>
        <dbReference type="PIRSR" id="PIRSR006769-3"/>
    </source>
</evidence>
<evidence type="ECO:0000313" key="18">
    <source>
        <dbReference type="EMBL" id="AOU99528.1"/>
    </source>
</evidence>
<protein>
    <recommendedName>
        <fullName evidence="13">Riboflavin biosynthesis protein RibD</fullName>
    </recommendedName>
    <domain>
        <recommendedName>
            <fullName evidence="13">Diaminohydroxyphosphoribosylaminopyrimidine deaminase</fullName>
            <shortName evidence="13">DRAP deaminase</shortName>
            <ecNumber evidence="13">3.5.4.26</ecNumber>
        </recommendedName>
        <alternativeName>
            <fullName evidence="13">Riboflavin-specific deaminase</fullName>
        </alternativeName>
    </domain>
    <domain>
        <recommendedName>
            <fullName evidence="13">5-amino-6-(5-phosphoribosylamino)uracil reductase</fullName>
            <ecNumber evidence="13">1.1.1.193</ecNumber>
        </recommendedName>
        <alternativeName>
            <fullName evidence="13">HTP reductase</fullName>
        </alternativeName>
    </domain>
</protein>
<feature type="binding site" evidence="15">
    <location>
        <position position="296"/>
    </location>
    <ligand>
        <name>substrate</name>
    </ligand>
</feature>
<dbReference type="EMBL" id="CP017415">
    <property type="protein sequence ID" value="AOU99528.1"/>
    <property type="molecule type" value="Genomic_DNA"/>
</dbReference>
<comment type="cofactor">
    <cofactor evidence="13 16">
        <name>Zn(2+)</name>
        <dbReference type="ChEBI" id="CHEBI:29105"/>
    </cofactor>
    <text evidence="13 16">Binds 1 zinc ion.</text>
</comment>
<dbReference type="SUPFAM" id="SSF53927">
    <property type="entry name" value="Cytidine deaminase-like"/>
    <property type="match status" value="1"/>
</dbReference>
<evidence type="ECO:0000256" key="11">
    <source>
        <dbReference type="ARBA" id="ARBA00023002"/>
    </source>
</evidence>
<dbReference type="InterPro" id="IPR024072">
    <property type="entry name" value="DHFR-like_dom_sf"/>
</dbReference>
<dbReference type="Pfam" id="PF00383">
    <property type="entry name" value="dCMP_cyt_deam_1"/>
    <property type="match status" value="1"/>
</dbReference>
<dbReference type="AlphaFoldDB" id="A0A1D8ISP2"/>
<dbReference type="GO" id="GO:0008835">
    <property type="term" value="F:diaminohydroxyphosphoribosylaminopyrimidine deaminase activity"/>
    <property type="evidence" value="ECO:0007669"/>
    <property type="project" value="UniProtKB-EC"/>
</dbReference>
<reference evidence="19" key="1">
    <citation type="submission" date="2016-09" db="EMBL/GenBank/DDBJ databases">
        <title>Acidihalobacter prosperus F5.</title>
        <authorList>
            <person name="Khaleque H.N."/>
            <person name="Ramsay J.P."/>
            <person name="Kaksonen A.H."/>
            <person name="Boxall N.J."/>
            <person name="Watkin E.L.J."/>
        </authorList>
    </citation>
    <scope>NUCLEOTIDE SEQUENCE [LARGE SCALE GENOMIC DNA]</scope>
    <source>
        <strain evidence="19">F5</strain>
    </source>
</reference>
<dbReference type="NCBIfam" id="TIGR00326">
    <property type="entry name" value="eubact_ribD"/>
    <property type="match status" value="1"/>
</dbReference>
<comment type="pathway">
    <text evidence="2 13">Cofactor biosynthesis; riboflavin biosynthesis; 5-amino-6-(D-ribitylamino)uracil from GTP: step 2/4.</text>
</comment>
<evidence type="ECO:0000256" key="8">
    <source>
        <dbReference type="ARBA" id="ARBA00022801"/>
    </source>
</evidence>
<feature type="binding site" evidence="16">
    <location>
        <position position="44"/>
    </location>
    <ligand>
        <name>Zn(2+)</name>
        <dbReference type="ChEBI" id="CHEBI:29105"/>
        <note>catalytic</note>
    </ligand>
</feature>
<dbReference type="PANTHER" id="PTHR38011:SF7">
    <property type="entry name" value="2,5-DIAMINO-6-RIBOSYLAMINO-4(3H)-PYRIMIDINONE 5'-PHOSPHATE REDUCTASE"/>
    <property type="match status" value="1"/>
</dbReference>
<evidence type="ECO:0000256" key="1">
    <source>
        <dbReference type="ARBA" id="ARBA00002151"/>
    </source>
</evidence>
<dbReference type="GO" id="GO:0008703">
    <property type="term" value="F:5-amino-6-(5-phosphoribosylamino)uracil reductase activity"/>
    <property type="evidence" value="ECO:0007669"/>
    <property type="project" value="UniProtKB-EC"/>
</dbReference>
<dbReference type="FunFam" id="3.40.140.10:FF:000025">
    <property type="entry name" value="Riboflavin biosynthesis protein RibD"/>
    <property type="match status" value="1"/>
</dbReference>
<dbReference type="Proteomes" id="UP000095401">
    <property type="component" value="Chromosome"/>
</dbReference>
<evidence type="ECO:0000256" key="4">
    <source>
        <dbReference type="ARBA" id="ARBA00005259"/>
    </source>
</evidence>
<dbReference type="CDD" id="cd01284">
    <property type="entry name" value="Riboflavin_deaminase-reductase"/>
    <property type="match status" value="1"/>
</dbReference>
<keyword evidence="7 13" id="KW-0479">Metal-binding</keyword>
<dbReference type="PROSITE" id="PS00903">
    <property type="entry name" value="CYT_DCMP_DEAMINASES_1"/>
    <property type="match status" value="1"/>
</dbReference>
<dbReference type="EC" id="1.1.1.193" evidence="13"/>
<feature type="binding site" evidence="15">
    <location>
        <position position="223"/>
    </location>
    <ligand>
        <name>NADP(+)</name>
        <dbReference type="ChEBI" id="CHEBI:58349"/>
    </ligand>
</feature>
<dbReference type="GO" id="GO:0050661">
    <property type="term" value="F:NADP binding"/>
    <property type="evidence" value="ECO:0007669"/>
    <property type="project" value="InterPro"/>
</dbReference>
<dbReference type="InterPro" id="IPR016193">
    <property type="entry name" value="Cytidine_deaminase-like"/>
</dbReference>
<feature type="binding site" evidence="15">
    <location>
        <position position="190"/>
    </location>
    <ligand>
        <name>NADP(+)</name>
        <dbReference type="ChEBI" id="CHEBI:58349"/>
    </ligand>
</feature>
<dbReference type="InterPro" id="IPR016192">
    <property type="entry name" value="APOBEC/CMP_deaminase_Zn-bd"/>
</dbReference>
<feature type="active site" description="Proton donor" evidence="14">
    <location>
        <position position="46"/>
    </location>
</feature>
<dbReference type="UniPathway" id="UPA00275">
    <property type="reaction ID" value="UER00401"/>
</dbReference>
<keyword evidence="10 13" id="KW-0521">NADP</keyword>
<evidence type="ECO:0000256" key="13">
    <source>
        <dbReference type="PIRNR" id="PIRNR006769"/>
    </source>
</evidence>
<proteinExistence type="inferred from homology"/>
<evidence type="ECO:0000256" key="5">
    <source>
        <dbReference type="ARBA" id="ARBA00007417"/>
    </source>
</evidence>
<evidence type="ECO:0000256" key="3">
    <source>
        <dbReference type="ARBA" id="ARBA00004910"/>
    </source>
</evidence>
<dbReference type="KEGG" id="aprs:BI364_04145"/>
<organism evidence="18 19">
    <name type="scientific">Acidihalobacter yilgarnensis</name>
    <dbReference type="NCBI Taxonomy" id="2819280"/>
    <lineage>
        <taxon>Bacteria</taxon>
        <taxon>Pseudomonadati</taxon>
        <taxon>Pseudomonadota</taxon>
        <taxon>Gammaproteobacteria</taxon>
        <taxon>Chromatiales</taxon>
        <taxon>Ectothiorhodospiraceae</taxon>
        <taxon>Acidihalobacter</taxon>
    </lineage>
</organism>
<dbReference type="PANTHER" id="PTHR38011">
    <property type="entry name" value="DIHYDROFOLATE REDUCTASE FAMILY PROTEIN (AFU_ORTHOLOGUE AFUA_8G06820)"/>
    <property type="match status" value="1"/>
</dbReference>
<evidence type="ECO:0000256" key="12">
    <source>
        <dbReference type="ARBA" id="ARBA00023268"/>
    </source>
</evidence>
<accession>A0A1D8ISP2</accession>
<comment type="catalytic activity">
    <reaction evidence="13">
        <text>2,5-diamino-6-hydroxy-4-(5-phosphoribosylamino)-pyrimidine + H2O + H(+) = 5-amino-6-(5-phospho-D-ribosylamino)uracil + NH4(+)</text>
        <dbReference type="Rhea" id="RHEA:21868"/>
        <dbReference type="ChEBI" id="CHEBI:15377"/>
        <dbReference type="ChEBI" id="CHEBI:15378"/>
        <dbReference type="ChEBI" id="CHEBI:28938"/>
        <dbReference type="ChEBI" id="CHEBI:58453"/>
        <dbReference type="ChEBI" id="CHEBI:58614"/>
        <dbReference type="EC" id="3.5.4.26"/>
    </reaction>
</comment>
<evidence type="ECO:0000256" key="7">
    <source>
        <dbReference type="ARBA" id="ARBA00022723"/>
    </source>
</evidence>
<name>A0A1D8ISP2_9GAMM</name>
<feature type="binding site" evidence="15">
    <location>
        <begin position="298"/>
        <end position="304"/>
    </location>
    <ligand>
        <name>NADP(+)</name>
        <dbReference type="ChEBI" id="CHEBI:58349"/>
    </ligand>
</feature>
<evidence type="ECO:0000256" key="15">
    <source>
        <dbReference type="PIRSR" id="PIRSR006769-2"/>
    </source>
</evidence>
<dbReference type="GO" id="GO:0008270">
    <property type="term" value="F:zinc ion binding"/>
    <property type="evidence" value="ECO:0007669"/>
    <property type="project" value="InterPro"/>
</dbReference>
<keyword evidence="19" id="KW-1185">Reference proteome</keyword>
<feature type="binding site" evidence="16">
    <location>
        <position position="69"/>
    </location>
    <ligand>
        <name>Zn(2+)</name>
        <dbReference type="ChEBI" id="CHEBI:29105"/>
        <note>catalytic</note>
    </ligand>
</feature>
<feature type="binding site" evidence="15">
    <location>
        <position position="162"/>
    </location>
    <ligand>
        <name>substrate</name>
    </ligand>
</feature>
<comment type="similarity">
    <text evidence="4 13">In the N-terminal section; belongs to the cytidine and deoxycytidylate deaminase family.</text>
</comment>
<keyword evidence="12" id="KW-0511">Multifunctional enzyme</keyword>
<feature type="binding site" evidence="15">
    <location>
        <position position="198"/>
    </location>
    <ligand>
        <name>substrate</name>
    </ligand>
</feature>
<dbReference type="Gene3D" id="3.40.140.10">
    <property type="entry name" value="Cytidine Deaminase, domain 2"/>
    <property type="match status" value="1"/>
</dbReference>
<evidence type="ECO:0000256" key="10">
    <source>
        <dbReference type="ARBA" id="ARBA00022857"/>
    </source>
</evidence>
<dbReference type="InterPro" id="IPR011549">
    <property type="entry name" value="RibD_C"/>
</dbReference>
<dbReference type="EC" id="3.5.4.26" evidence="13"/>
<feature type="domain" description="CMP/dCMP-type deaminase" evidence="17">
    <location>
        <begin position="1"/>
        <end position="117"/>
    </location>
</feature>
<dbReference type="InterPro" id="IPR002125">
    <property type="entry name" value="CMP_dCMP_dom"/>
</dbReference>
<dbReference type="SUPFAM" id="SSF53597">
    <property type="entry name" value="Dihydrofolate reductase-like"/>
    <property type="match status" value="1"/>
</dbReference>
<dbReference type="Gene3D" id="3.40.430.10">
    <property type="entry name" value="Dihydrofolate Reductase, subunit A"/>
    <property type="match status" value="1"/>
</dbReference>
<comment type="function">
    <text evidence="1 13">Converts 2,5-diamino-6-(ribosylamino)-4(3h)-pyrimidinone 5'-phosphate into 5-amino-6-(ribosylamino)-2,4(1h,3h)-pyrimidinedione 5'-phosphate.</text>
</comment>
<dbReference type="Pfam" id="PF01872">
    <property type="entry name" value="RibD_C"/>
    <property type="match status" value="1"/>
</dbReference>
<feature type="binding site" evidence="15">
    <location>
        <position position="194"/>
    </location>
    <ligand>
        <name>NADP(+)</name>
        <dbReference type="ChEBI" id="CHEBI:58349"/>
    </ligand>
</feature>
<evidence type="ECO:0000256" key="6">
    <source>
        <dbReference type="ARBA" id="ARBA00022619"/>
    </source>
</evidence>
<keyword evidence="9 13" id="KW-0862">Zinc</keyword>
<feature type="binding site" evidence="16">
    <location>
        <position position="78"/>
    </location>
    <ligand>
        <name>Zn(2+)</name>
        <dbReference type="ChEBI" id="CHEBI:29105"/>
        <note>catalytic</note>
    </ligand>
</feature>
<dbReference type="InterPro" id="IPR002734">
    <property type="entry name" value="RibDG_C"/>
</dbReference>
<dbReference type="GO" id="GO:0009231">
    <property type="term" value="P:riboflavin biosynthetic process"/>
    <property type="evidence" value="ECO:0007669"/>
    <property type="project" value="UniProtKB-UniPathway"/>
</dbReference>
<evidence type="ECO:0000256" key="9">
    <source>
        <dbReference type="ARBA" id="ARBA00022833"/>
    </source>
</evidence>
<keyword evidence="8 13" id="KW-0378">Hydrolase</keyword>
<sequence>MSRALRLARRGLYTTHPNPRVGCVLVRDGVVVGEGFHARAGEPHAEAHALRIAGSQARGATAYVSLEPCCHHGRTPPCADALIEAGVTRVVAAMRDPNPLVAGRGLAQLSAAGIEVSSGLLESSAQAINPGFINRMTRGVPWVRVKSAMSLDACTALATGESRWITGAAARQDVQRWRARADAVLTGVDTVLADDPSLNVRLEAADLGIDGIVAQPLRVILDSDLRVSPEARLFRLPGQVLVIAAEGRVSPATRKTLESRGAEVASVPAAKVGRGLDLPEVLRLLARRGINEIHVEAGATLAGALVREGLADELVIYVAPHLLGGGARAVFALPALESIGERTHLEISQARRVGDDWRLIAQLQRD</sequence>
<keyword evidence="6 13" id="KW-0686">Riboflavin biosynthesis</keyword>
<comment type="similarity">
    <text evidence="5 13">In the C-terminal section; belongs to the HTP reductase family.</text>
</comment>
<evidence type="ECO:0000313" key="19">
    <source>
        <dbReference type="Proteomes" id="UP000095401"/>
    </source>
</evidence>
<dbReference type="NCBIfam" id="TIGR00227">
    <property type="entry name" value="ribD_Cterm"/>
    <property type="match status" value="1"/>
</dbReference>
<evidence type="ECO:0000256" key="14">
    <source>
        <dbReference type="PIRSR" id="PIRSR006769-1"/>
    </source>
</evidence>
<evidence type="ECO:0000256" key="2">
    <source>
        <dbReference type="ARBA" id="ARBA00004882"/>
    </source>
</evidence>
<comment type="catalytic activity">
    <reaction evidence="13">
        <text>5-amino-6-(5-phospho-D-ribitylamino)uracil + NADP(+) = 5-amino-6-(5-phospho-D-ribosylamino)uracil + NADPH + H(+)</text>
        <dbReference type="Rhea" id="RHEA:17845"/>
        <dbReference type="ChEBI" id="CHEBI:15378"/>
        <dbReference type="ChEBI" id="CHEBI:57783"/>
        <dbReference type="ChEBI" id="CHEBI:58349"/>
        <dbReference type="ChEBI" id="CHEBI:58421"/>
        <dbReference type="ChEBI" id="CHEBI:58453"/>
        <dbReference type="EC" id="1.1.1.193"/>
    </reaction>
</comment>
<dbReference type="PIRSF" id="PIRSF006769">
    <property type="entry name" value="RibD"/>
    <property type="match status" value="1"/>
</dbReference>
<comment type="pathway">
    <text evidence="3 13">Cofactor biosynthesis; riboflavin biosynthesis; 5-amino-6-(D-ribitylamino)uracil from GTP: step 3/4.</text>
</comment>
<feature type="binding site" evidence="15">
    <location>
        <position position="148"/>
    </location>
    <ligand>
        <name>NADP(+)</name>
        <dbReference type="ChEBI" id="CHEBI:58349"/>
    </ligand>
</feature>
<keyword evidence="11 13" id="KW-0560">Oxidoreductase</keyword>
<feature type="binding site" evidence="15">
    <location>
        <position position="201"/>
    </location>
    <ligand>
        <name>substrate</name>
    </ligand>
</feature>
<feature type="binding site" evidence="15">
    <location>
        <position position="178"/>
    </location>
    <ligand>
        <name>substrate</name>
    </ligand>
</feature>
<dbReference type="PROSITE" id="PS51747">
    <property type="entry name" value="CYT_DCMP_DEAMINASES_2"/>
    <property type="match status" value="1"/>
</dbReference>
<feature type="binding site" evidence="15">
    <location>
        <position position="164"/>
    </location>
    <ligand>
        <name>NADP(+)</name>
        <dbReference type="ChEBI" id="CHEBI:58349"/>
    </ligand>
</feature>
<gene>
    <name evidence="18" type="ORF">BI364_04145</name>
</gene>
<evidence type="ECO:0000259" key="17">
    <source>
        <dbReference type="PROSITE" id="PS51747"/>
    </source>
</evidence>
<dbReference type="InterPro" id="IPR050765">
    <property type="entry name" value="Riboflavin_Biosynth_HTPR"/>
</dbReference>
<dbReference type="InterPro" id="IPR004794">
    <property type="entry name" value="Eubact_RibD"/>
</dbReference>